<dbReference type="PANTHER" id="PTHR46523:SF1">
    <property type="entry name" value="DCTP PYROPHOSPHATASE 1"/>
    <property type="match status" value="1"/>
</dbReference>
<dbReference type="CDD" id="cd11537">
    <property type="entry name" value="NTP-PPase_RS21-C6_like"/>
    <property type="match status" value="1"/>
</dbReference>
<dbReference type="PANTHER" id="PTHR46523">
    <property type="entry name" value="DCTP PYROPHOSPHATASE 1"/>
    <property type="match status" value="1"/>
</dbReference>
<sequence length="124" mass="13539">MNRTLIDVDGATQALRQFAHERDWQQFHSPKNLAMALSGEVGELTEIFQWMTEADSHAAASAPSTAQAVRDELADVALYLIRLADVLGVDLNAAITDKLAANAARYPVEAARGVSTKYDRLPRS</sequence>
<dbReference type="SUPFAM" id="SSF101386">
    <property type="entry name" value="all-alpha NTP pyrophosphatases"/>
    <property type="match status" value="1"/>
</dbReference>
<name>A0ABY6GA28_9BURK</name>
<dbReference type="Pfam" id="PF12643">
    <property type="entry name" value="MazG-like"/>
    <property type="match status" value="1"/>
</dbReference>
<dbReference type="RefSeq" id="WP_231044575.1">
    <property type="nucleotide sequence ID" value="NZ_CP106881.1"/>
</dbReference>
<keyword evidence="2" id="KW-1185">Reference proteome</keyword>
<reference evidence="1" key="1">
    <citation type="submission" date="2022-09" db="EMBL/GenBank/DDBJ databases">
        <title>The complete genome of Acidovorax sp. 5MLIR.</title>
        <authorList>
            <person name="Liu L."/>
            <person name="Yue J."/>
            <person name="Yang F."/>
            <person name="Yuan J."/>
            <person name="Li L."/>
        </authorList>
    </citation>
    <scope>NUCLEOTIDE SEQUENCE</scope>
    <source>
        <strain evidence="1">5MLIR</strain>
    </source>
</reference>
<protein>
    <submittedName>
        <fullName evidence="1">Nucleotide pyrophosphohydrolase</fullName>
    </submittedName>
</protein>
<dbReference type="PIRSF" id="PIRSF029826">
    <property type="entry name" value="UCP029826_pph"/>
    <property type="match status" value="1"/>
</dbReference>
<dbReference type="Proteomes" id="UP001162800">
    <property type="component" value="Chromosome"/>
</dbReference>
<dbReference type="InterPro" id="IPR052555">
    <property type="entry name" value="dCTP_Pyrophosphatase"/>
</dbReference>
<proteinExistence type="predicted"/>
<gene>
    <name evidence="1" type="ORF">M9799_14420</name>
</gene>
<evidence type="ECO:0000313" key="1">
    <source>
        <dbReference type="EMBL" id="UYG51247.1"/>
    </source>
</evidence>
<evidence type="ECO:0000313" key="2">
    <source>
        <dbReference type="Proteomes" id="UP001162800"/>
    </source>
</evidence>
<dbReference type="Gene3D" id="1.10.287.1080">
    <property type="entry name" value="MazG-like"/>
    <property type="match status" value="1"/>
</dbReference>
<dbReference type="InterPro" id="IPR025984">
    <property type="entry name" value="DCTPP"/>
</dbReference>
<organism evidence="1 2">
    <name type="scientific">Comamonas endophytica</name>
    <dbReference type="NCBI Taxonomy" id="2949090"/>
    <lineage>
        <taxon>Bacteria</taxon>
        <taxon>Pseudomonadati</taxon>
        <taxon>Pseudomonadota</taxon>
        <taxon>Betaproteobacteria</taxon>
        <taxon>Burkholderiales</taxon>
        <taxon>Comamonadaceae</taxon>
        <taxon>Comamonas</taxon>
    </lineage>
</organism>
<accession>A0ABY6GA28</accession>
<dbReference type="EMBL" id="CP106881">
    <property type="protein sequence ID" value="UYG51247.1"/>
    <property type="molecule type" value="Genomic_DNA"/>
</dbReference>